<feature type="compositionally biased region" description="Low complexity" evidence="8">
    <location>
        <begin position="249"/>
        <end position="268"/>
    </location>
</feature>
<accession>A0A318RYJ3</accession>
<evidence type="ECO:0000256" key="2">
    <source>
        <dbReference type="ARBA" id="ARBA00022448"/>
    </source>
</evidence>
<comment type="subcellular location">
    <subcellularLocation>
        <location evidence="1">Membrane</location>
        <topology evidence="1">Multi-pass membrane protein</topology>
    </subcellularLocation>
</comment>
<evidence type="ECO:0000256" key="5">
    <source>
        <dbReference type="ARBA" id="ARBA00023065"/>
    </source>
</evidence>
<dbReference type="GO" id="GO:0008076">
    <property type="term" value="C:voltage-gated potassium channel complex"/>
    <property type="evidence" value="ECO:0007669"/>
    <property type="project" value="InterPro"/>
</dbReference>
<dbReference type="GO" id="GO:0005249">
    <property type="term" value="F:voltage-gated potassium channel activity"/>
    <property type="evidence" value="ECO:0007669"/>
    <property type="project" value="InterPro"/>
</dbReference>
<dbReference type="InterPro" id="IPR027359">
    <property type="entry name" value="Volt_channel_dom_sf"/>
</dbReference>
<evidence type="ECO:0000259" key="10">
    <source>
        <dbReference type="Pfam" id="PF07885"/>
    </source>
</evidence>
<feature type="region of interest" description="Disordered" evidence="8">
    <location>
        <begin position="247"/>
        <end position="268"/>
    </location>
</feature>
<evidence type="ECO:0000256" key="8">
    <source>
        <dbReference type="SAM" id="MobiDB-lite"/>
    </source>
</evidence>
<organism evidence="11 12">
    <name type="scientific">Williamsia limnetica</name>
    <dbReference type="NCBI Taxonomy" id="882452"/>
    <lineage>
        <taxon>Bacteria</taxon>
        <taxon>Bacillati</taxon>
        <taxon>Actinomycetota</taxon>
        <taxon>Actinomycetes</taxon>
        <taxon>Mycobacteriales</taxon>
        <taxon>Nocardiaceae</taxon>
        <taxon>Williamsia</taxon>
    </lineage>
</organism>
<gene>
    <name evidence="11" type="ORF">DFR67_11085</name>
</gene>
<dbReference type="PANTHER" id="PTHR11537:SF254">
    <property type="entry name" value="POTASSIUM VOLTAGE-GATED CHANNEL PROTEIN SHAB"/>
    <property type="match status" value="1"/>
</dbReference>
<dbReference type="Gene3D" id="1.10.287.70">
    <property type="match status" value="1"/>
</dbReference>
<keyword evidence="5" id="KW-0406">Ion transport</keyword>
<feature type="transmembrane region" description="Helical" evidence="9">
    <location>
        <begin position="53"/>
        <end position="72"/>
    </location>
</feature>
<evidence type="ECO:0000256" key="4">
    <source>
        <dbReference type="ARBA" id="ARBA00022989"/>
    </source>
</evidence>
<keyword evidence="12" id="KW-1185">Reference proteome</keyword>
<dbReference type="Pfam" id="PF07885">
    <property type="entry name" value="Ion_trans_2"/>
    <property type="match status" value="1"/>
</dbReference>
<evidence type="ECO:0000256" key="9">
    <source>
        <dbReference type="SAM" id="Phobius"/>
    </source>
</evidence>
<name>A0A318RYJ3_WILLI</name>
<evidence type="ECO:0000256" key="3">
    <source>
        <dbReference type="ARBA" id="ARBA00022692"/>
    </source>
</evidence>
<dbReference type="PANTHER" id="PTHR11537">
    <property type="entry name" value="VOLTAGE-GATED POTASSIUM CHANNEL"/>
    <property type="match status" value="1"/>
</dbReference>
<dbReference type="Gene3D" id="1.20.120.350">
    <property type="entry name" value="Voltage-gated potassium channels. Chain C"/>
    <property type="match status" value="1"/>
</dbReference>
<proteinExistence type="predicted"/>
<reference evidence="11 12" key="1">
    <citation type="submission" date="2018-06" db="EMBL/GenBank/DDBJ databases">
        <title>Genomic Encyclopedia of Type Strains, Phase IV (KMG-IV): sequencing the most valuable type-strain genomes for metagenomic binning, comparative biology and taxonomic classification.</title>
        <authorList>
            <person name="Goeker M."/>
        </authorList>
    </citation>
    <scope>NUCLEOTIDE SEQUENCE [LARGE SCALE GENOMIC DNA]</scope>
    <source>
        <strain evidence="11 12">DSM 45521</strain>
    </source>
</reference>
<evidence type="ECO:0000256" key="6">
    <source>
        <dbReference type="ARBA" id="ARBA00023136"/>
    </source>
</evidence>
<feature type="transmembrane region" description="Helical" evidence="9">
    <location>
        <begin position="188"/>
        <end position="213"/>
    </location>
</feature>
<dbReference type="RefSeq" id="WP_245938011.1">
    <property type="nucleotide sequence ID" value="NZ_QJSP01000010.1"/>
</dbReference>
<dbReference type="InterPro" id="IPR013099">
    <property type="entry name" value="K_chnl_dom"/>
</dbReference>
<dbReference type="SUPFAM" id="SSF81324">
    <property type="entry name" value="Voltage-gated potassium channels"/>
    <property type="match status" value="1"/>
</dbReference>
<keyword evidence="7 11" id="KW-0407">Ion channel</keyword>
<feature type="domain" description="Potassium channel" evidence="10">
    <location>
        <begin position="134"/>
        <end position="213"/>
    </location>
</feature>
<feature type="transmembrane region" description="Helical" evidence="9">
    <location>
        <begin position="126"/>
        <end position="146"/>
    </location>
</feature>
<keyword evidence="2" id="KW-0813">Transport</keyword>
<dbReference type="Gene3D" id="1.20.5.110">
    <property type="match status" value="1"/>
</dbReference>
<comment type="caution">
    <text evidence="11">The sequence shown here is derived from an EMBL/GenBank/DDBJ whole genome shotgun (WGS) entry which is preliminary data.</text>
</comment>
<keyword evidence="6 9" id="KW-0472">Membrane</keyword>
<keyword evidence="4 9" id="KW-1133">Transmembrane helix</keyword>
<dbReference type="GO" id="GO:0001508">
    <property type="term" value="P:action potential"/>
    <property type="evidence" value="ECO:0007669"/>
    <property type="project" value="TreeGrafter"/>
</dbReference>
<evidence type="ECO:0000313" key="12">
    <source>
        <dbReference type="Proteomes" id="UP000247591"/>
    </source>
</evidence>
<dbReference type="InterPro" id="IPR028325">
    <property type="entry name" value="VG_K_chnl"/>
</dbReference>
<evidence type="ECO:0000256" key="1">
    <source>
        <dbReference type="ARBA" id="ARBA00004141"/>
    </source>
</evidence>
<sequence>MSTDTDRVSHTRPAMTQERWIALTEWPLAAVGVLFIAAYAVEVLDEPVGLNGRLLDITIWASWAVFVVDYVIRLVLSDNRPRWFIRHLPELLIVALPVLRPLRLLRLLAVLAVLHRVTGRAIRGRVLMFTVVTVVVLIFVASLAILDTERDQADATIRTFGDALWWSITTITTIGYGDYSPTTLTGRFIAVGLMIGGISLIGVVTATIATWIVERVNEEDEANMVATRKQINALHSEIRELRADLAREPGVSASSDDSAVPAVDGRAT</sequence>
<dbReference type="EMBL" id="QJSP01000010">
    <property type="protein sequence ID" value="PYE15424.1"/>
    <property type="molecule type" value="Genomic_DNA"/>
</dbReference>
<protein>
    <submittedName>
        <fullName evidence="11">Voltage-gated potassium channel</fullName>
    </submittedName>
</protein>
<evidence type="ECO:0000256" key="7">
    <source>
        <dbReference type="ARBA" id="ARBA00023303"/>
    </source>
</evidence>
<feature type="transmembrane region" description="Helical" evidence="9">
    <location>
        <begin position="20"/>
        <end position="41"/>
    </location>
</feature>
<dbReference type="AlphaFoldDB" id="A0A318RYJ3"/>
<evidence type="ECO:0000313" key="11">
    <source>
        <dbReference type="EMBL" id="PYE15424.1"/>
    </source>
</evidence>
<keyword evidence="3 9" id="KW-0812">Transmembrane</keyword>
<dbReference type="Proteomes" id="UP000247591">
    <property type="component" value="Unassembled WGS sequence"/>
</dbReference>